<accession>A0A6C0CF23</accession>
<name>A0A6C0CF23_9ZZZZ</name>
<evidence type="ECO:0000256" key="1">
    <source>
        <dbReference type="SAM" id="MobiDB-lite"/>
    </source>
</evidence>
<evidence type="ECO:0000313" key="2">
    <source>
        <dbReference type="EMBL" id="QHT03376.1"/>
    </source>
</evidence>
<sequence>MDKEWTSNLALMMRFVEIQMETIDVPASVKHGFLHKLIQDLKKQDESSVQSLLVTSEVQSSPNLSRKGLRSSSPVIPKIRIPSVERQDQKSRRLSACFLLKQKAPQFDDYHAVHKTIQTEQKSKRLSASFLLSQPSATDMKVKRLSVSQNCSPEDAPFDISSSPVQSRKRSSLANRASQELSVAELVTMIAPLPAPSLDNILTALKLSGEIELKDGFIFSRRGGAKVVQNLDLERRRRQSFSSTNFSDQDGLLRAERLKEMSDLNFLFSLNGYHLPYCESSKQRSMYEGFFAAFLREVHAGKSESHSFRVLQEAITALYITSELCVDFLECFFEVVGIVRSCSKMMILESQIVPNKQASPRTATSDTYKKLDSALEVFNDIRGVFPQFKSRKLLNSISGCRDSNPTATWLSKYNDYCDVLLSAVEIHDSSCIAFRDKMKSLHDELVEIEESARELTNLELGRMTFCNDIIIYVDSYRDFLKVFSSRGSQFLDLGRNMLIKLEQSPRKKFVRSASKMSGLKSDPK</sequence>
<feature type="region of interest" description="Disordered" evidence="1">
    <location>
        <begin position="153"/>
        <end position="174"/>
    </location>
</feature>
<protein>
    <submittedName>
        <fullName evidence="2">Uncharacterized protein</fullName>
    </submittedName>
</protein>
<organism evidence="2">
    <name type="scientific">viral metagenome</name>
    <dbReference type="NCBI Taxonomy" id="1070528"/>
    <lineage>
        <taxon>unclassified sequences</taxon>
        <taxon>metagenomes</taxon>
        <taxon>organismal metagenomes</taxon>
    </lineage>
</organism>
<dbReference type="AlphaFoldDB" id="A0A6C0CF23"/>
<dbReference type="EMBL" id="MN739411">
    <property type="protein sequence ID" value="QHT03376.1"/>
    <property type="molecule type" value="Genomic_DNA"/>
</dbReference>
<reference evidence="2" key="1">
    <citation type="journal article" date="2020" name="Nature">
        <title>Giant virus diversity and host interactions through global metagenomics.</title>
        <authorList>
            <person name="Schulz F."/>
            <person name="Roux S."/>
            <person name="Paez-Espino D."/>
            <person name="Jungbluth S."/>
            <person name="Walsh D.A."/>
            <person name="Denef V.J."/>
            <person name="McMahon K.D."/>
            <person name="Konstantinidis K.T."/>
            <person name="Eloe-Fadrosh E.A."/>
            <person name="Kyrpides N.C."/>
            <person name="Woyke T."/>
        </authorList>
    </citation>
    <scope>NUCLEOTIDE SEQUENCE</scope>
    <source>
        <strain evidence="2">GVMAG-M-3300021079-18</strain>
    </source>
</reference>
<proteinExistence type="predicted"/>